<protein>
    <submittedName>
        <fullName evidence="1">Zinc finger, CCHC-type</fullName>
    </submittedName>
</protein>
<evidence type="ECO:0000313" key="1">
    <source>
        <dbReference type="EMBL" id="GFD27318.1"/>
    </source>
</evidence>
<feature type="non-terminal residue" evidence="1">
    <location>
        <position position="1"/>
    </location>
</feature>
<sequence length="156" mass="17705">GFNKSGENKKTFVGSGVGTSSMQVLQGVKFEVEPQEDHTFEVEPHENVDHVVGSQEVQTQDLIYYHLACDKEQHSAWEIFSYREDSNEAAFAVAVVNKIYAYESLTFNNTISCEVISKWKARLKDDMDAQSDLYVLNNGCRKCSNDTMAITWIIHQ</sequence>
<comment type="caution">
    <text evidence="1">The sequence shown here is derived from an EMBL/GenBank/DDBJ whole genome shotgun (WGS) entry which is preliminary data.</text>
</comment>
<feature type="non-terminal residue" evidence="1">
    <location>
        <position position="156"/>
    </location>
</feature>
<dbReference type="EMBL" id="BKCJ011376047">
    <property type="protein sequence ID" value="GFD27318.1"/>
    <property type="molecule type" value="Genomic_DNA"/>
</dbReference>
<gene>
    <name evidence="1" type="ORF">Tci_899287</name>
</gene>
<dbReference type="AlphaFoldDB" id="A0A699V0I3"/>
<accession>A0A699V0I3</accession>
<reference evidence="1" key="1">
    <citation type="journal article" date="2019" name="Sci. Rep.">
        <title>Draft genome of Tanacetum cinerariifolium, the natural source of mosquito coil.</title>
        <authorList>
            <person name="Yamashiro T."/>
            <person name="Shiraishi A."/>
            <person name="Satake H."/>
            <person name="Nakayama K."/>
        </authorList>
    </citation>
    <scope>NUCLEOTIDE SEQUENCE</scope>
</reference>
<name>A0A699V0I3_TANCI</name>
<organism evidence="1">
    <name type="scientific">Tanacetum cinerariifolium</name>
    <name type="common">Dalmatian daisy</name>
    <name type="synonym">Chrysanthemum cinerariifolium</name>
    <dbReference type="NCBI Taxonomy" id="118510"/>
    <lineage>
        <taxon>Eukaryota</taxon>
        <taxon>Viridiplantae</taxon>
        <taxon>Streptophyta</taxon>
        <taxon>Embryophyta</taxon>
        <taxon>Tracheophyta</taxon>
        <taxon>Spermatophyta</taxon>
        <taxon>Magnoliopsida</taxon>
        <taxon>eudicotyledons</taxon>
        <taxon>Gunneridae</taxon>
        <taxon>Pentapetalae</taxon>
        <taxon>asterids</taxon>
        <taxon>campanulids</taxon>
        <taxon>Asterales</taxon>
        <taxon>Asteraceae</taxon>
        <taxon>Asteroideae</taxon>
        <taxon>Anthemideae</taxon>
        <taxon>Anthemidinae</taxon>
        <taxon>Tanacetum</taxon>
    </lineage>
</organism>
<proteinExistence type="predicted"/>